<comment type="caution">
    <text evidence="2">The sequence shown here is derived from an EMBL/GenBank/DDBJ whole genome shotgun (WGS) entry which is preliminary data.</text>
</comment>
<evidence type="ECO:0008006" key="4">
    <source>
        <dbReference type="Google" id="ProtNLM"/>
    </source>
</evidence>
<gene>
    <name evidence="2" type="ORF">QWI33_09245</name>
</gene>
<dbReference type="RefSeq" id="WP_289956970.1">
    <property type="nucleotide sequence ID" value="NZ_JAUEMJ010000002.1"/>
</dbReference>
<evidence type="ECO:0000313" key="2">
    <source>
        <dbReference type="EMBL" id="MDN3239910.1"/>
    </source>
</evidence>
<dbReference type="EMBL" id="JAUEMJ010000002">
    <property type="protein sequence ID" value="MDN3239910.1"/>
    <property type="molecule type" value="Genomic_DNA"/>
</dbReference>
<protein>
    <recommendedName>
        <fullName evidence="4">PPE family domain-containing protein</fullName>
    </recommendedName>
</protein>
<evidence type="ECO:0000256" key="1">
    <source>
        <dbReference type="SAM" id="MobiDB-lite"/>
    </source>
</evidence>
<feature type="region of interest" description="Disordered" evidence="1">
    <location>
        <begin position="1"/>
        <end position="26"/>
    </location>
</feature>
<feature type="compositionally biased region" description="Gly residues" evidence="1">
    <location>
        <begin position="528"/>
        <end position="544"/>
    </location>
</feature>
<keyword evidence="3" id="KW-1185">Reference proteome</keyword>
<feature type="compositionally biased region" description="Gly residues" evidence="1">
    <location>
        <begin position="442"/>
        <end position="460"/>
    </location>
</feature>
<organism evidence="2 3">
    <name type="scientific">Glycomyces tritici</name>
    <dbReference type="NCBI Taxonomy" id="2665176"/>
    <lineage>
        <taxon>Bacteria</taxon>
        <taxon>Bacillati</taxon>
        <taxon>Actinomycetota</taxon>
        <taxon>Actinomycetes</taxon>
        <taxon>Glycomycetales</taxon>
        <taxon>Glycomycetaceae</taxon>
        <taxon>Glycomyces</taxon>
    </lineage>
</organism>
<dbReference type="Proteomes" id="UP001171902">
    <property type="component" value="Unassembled WGS sequence"/>
</dbReference>
<proteinExistence type="predicted"/>
<evidence type="ECO:0000313" key="3">
    <source>
        <dbReference type="Proteomes" id="UP001171902"/>
    </source>
</evidence>
<feature type="compositionally biased region" description="Low complexity" evidence="1">
    <location>
        <begin position="389"/>
        <end position="404"/>
    </location>
</feature>
<feature type="compositionally biased region" description="Gly residues" evidence="1">
    <location>
        <begin position="407"/>
        <end position="423"/>
    </location>
</feature>
<reference evidence="2" key="1">
    <citation type="submission" date="2023-06" db="EMBL/GenBank/DDBJ databases">
        <title>Gycomyces niveus sp.nov., a novel actinomycete isolated from soil in Shouguang.</title>
        <authorList>
            <person name="Yang X."/>
            <person name="Zhao J."/>
        </authorList>
    </citation>
    <scope>NUCLEOTIDE SEQUENCE</scope>
    <source>
        <strain evidence="2">NEAU C2</strain>
    </source>
</reference>
<name>A0ABT7YMU0_9ACTN</name>
<sequence>MGDNIQFGTESYQSMDSWSATSESQASANTSFLNGAPCSNGDCENRENPAEEAWVKLVSAIPVADQVQSLKCVAQGTAAPSAEEVQSLVSDIRPENPNNYALRELADYWSRFQLEFSVNDESAVSKILESKLADLANGWQGDDFDAFAEQMEIVFANCEQIATDIGTDATGMVGLLNQKADELYALQGAGSGELPYPAPQYWVEDKGGLFSNPKVHVRAPFKPGDCEVAEGCMFGDGDTEKAMELGGFDSEYTGELNQYMTDQTEYHYTRLKAEQLQASEAAKPADSTEDVKLTAEQESALRAEAERLATEDANNRAAQDYEAADQDYQARATEQNETVVARWTDAESSASSFAPTVETSRDTTFRESAGDLDSAAYSPPSGGNFNTDLSSSGTSGLNSPSNTSTFGPGGNLTGGSNPGGSTGGLNPWESNGGSDDDVSGGLASGGGLGSGAGTLTGPGLGTGGGGMGGAGGGGLGPGSGLFGPAAGGAGSMTGMTGAGGAGRGAGAGGVGKGQGLFGKTAGAGAGAKAGAGGMMGGGRGAGGLGEDEEANTGTWLTEDEDVWGLARFNDEDDPLA</sequence>
<feature type="region of interest" description="Disordered" evidence="1">
    <location>
        <begin position="528"/>
        <end position="576"/>
    </location>
</feature>
<feature type="compositionally biased region" description="Basic and acidic residues" evidence="1">
    <location>
        <begin position="359"/>
        <end position="369"/>
    </location>
</feature>
<feature type="compositionally biased region" description="Polar residues" evidence="1">
    <location>
        <begin position="346"/>
        <end position="358"/>
    </location>
</feature>
<feature type="region of interest" description="Disordered" evidence="1">
    <location>
        <begin position="344"/>
        <end position="460"/>
    </location>
</feature>
<accession>A0ABT7YMU0</accession>